<reference evidence="1" key="1">
    <citation type="submission" date="2022-07" db="EMBL/GenBank/DDBJ databases">
        <title>Phylogenomic reconstructions and comparative analyses of Kickxellomycotina fungi.</title>
        <authorList>
            <person name="Reynolds N.K."/>
            <person name="Stajich J.E."/>
            <person name="Barry K."/>
            <person name="Grigoriev I.V."/>
            <person name="Crous P."/>
            <person name="Smith M.E."/>
        </authorList>
    </citation>
    <scope>NUCLEOTIDE SEQUENCE</scope>
    <source>
        <strain evidence="1">BCRC 34780</strain>
    </source>
</reference>
<dbReference type="Proteomes" id="UP001140087">
    <property type="component" value="Unassembled WGS sequence"/>
</dbReference>
<sequence length="208" mass="22439">MASINVVGSSELIVALSGIKIPETRRLSLSVTESHPRSRHATVPALNHILRKTVVRAETSVTILDDAFVVDAKAIEWQNITHLQIAAPTQVRAALAIIGKLPGIVQAVFCSILVEDIPDEARLLNGPAAEHARVAPLNTSIQHLALDHEQGAPIDQTAAAAIKYVALALPRLLVLITWAAVGLQSFIDDYTPAYHHLSNIRFRPSVAE</sequence>
<proteinExistence type="predicted"/>
<accession>A0ACC1KVB1</accession>
<protein>
    <submittedName>
        <fullName evidence="1">Uncharacterized protein</fullName>
    </submittedName>
</protein>
<evidence type="ECO:0000313" key="2">
    <source>
        <dbReference type="Proteomes" id="UP001140087"/>
    </source>
</evidence>
<name>A0ACC1KVB1_9FUNG</name>
<organism evidence="1 2">
    <name type="scientific">Coemansia helicoidea</name>
    <dbReference type="NCBI Taxonomy" id="1286919"/>
    <lineage>
        <taxon>Eukaryota</taxon>
        <taxon>Fungi</taxon>
        <taxon>Fungi incertae sedis</taxon>
        <taxon>Zoopagomycota</taxon>
        <taxon>Kickxellomycotina</taxon>
        <taxon>Kickxellomycetes</taxon>
        <taxon>Kickxellales</taxon>
        <taxon>Kickxellaceae</taxon>
        <taxon>Coemansia</taxon>
    </lineage>
</organism>
<gene>
    <name evidence="1" type="ORF">H4R21_004895</name>
</gene>
<comment type="caution">
    <text evidence="1">The sequence shown here is derived from an EMBL/GenBank/DDBJ whole genome shotgun (WGS) entry which is preliminary data.</text>
</comment>
<keyword evidence="2" id="KW-1185">Reference proteome</keyword>
<evidence type="ECO:0000313" key="1">
    <source>
        <dbReference type="EMBL" id="KAJ2795981.1"/>
    </source>
</evidence>
<dbReference type="EMBL" id="JANBUN010002004">
    <property type="protein sequence ID" value="KAJ2795981.1"/>
    <property type="molecule type" value="Genomic_DNA"/>
</dbReference>